<feature type="compositionally biased region" description="Polar residues" evidence="1">
    <location>
        <begin position="106"/>
        <end position="116"/>
    </location>
</feature>
<dbReference type="KEGG" id="hazt:108673689"/>
<sequence>MFSVKIITMTCSVRWFTSTAKMGLMLLLIAAPSVRASDVAVAAEELPQPEALRSSMLGGNSLRPSYDPRDAYNSLRMSHKMSRESRQGSETALRLEEKLRRALTQRKGSPVSSRPSQADAEDLVGAASSSDYGGYASESSYGLTCTSGYVNTSAVALLAFLFLLNIVQDVITQITGRRKRSTDEETTPLEQFLVDGGVDGLYEDLPAVLLPLMVKLSDAQHPRCVRRPLCEANLHLSQTYGPVGRVVGSLVSNIAAKTFSGARAAHFDEAIEAAATGRSGSCHLVPACFQEAEPQPHYPKS</sequence>
<name>A0A8B7NTI9_HYAAZ</name>
<feature type="chain" id="PRO_5034114446" evidence="2">
    <location>
        <begin position="37"/>
        <end position="301"/>
    </location>
</feature>
<dbReference type="AlphaFoldDB" id="A0A8B7NTI9"/>
<keyword evidence="3" id="KW-1185">Reference proteome</keyword>
<protein>
    <submittedName>
        <fullName evidence="4">Uncharacterized protein LOC108673689 isoform X1</fullName>
    </submittedName>
</protein>
<evidence type="ECO:0000313" key="3">
    <source>
        <dbReference type="Proteomes" id="UP000694843"/>
    </source>
</evidence>
<proteinExistence type="predicted"/>
<dbReference type="PANTHER" id="PTHR41158">
    <property type="entry name" value="AGAP010294-PA"/>
    <property type="match status" value="1"/>
</dbReference>
<evidence type="ECO:0000256" key="2">
    <source>
        <dbReference type="SAM" id="SignalP"/>
    </source>
</evidence>
<feature type="signal peptide" evidence="2">
    <location>
        <begin position="1"/>
        <end position="36"/>
    </location>
</feature>
<accession>A0A8B7NTI9</accession>
<organism evidence="3 4">
    <name type="scientific">Hyalella azteca</name>
    <name type="common">Amphipod</name>
    <dbReference type="NCBI Taxonomy" id="294128"/>
    <lineage>
        <taxon>Eukaryota</taxon>
        <taxon>Metazoa</taxon>
        <taxon>Ecdysozoa</taxon>
        <taxon>Arthropoda</taxon>
        <taxon>Crustacea</taxon>
        <taxon>Multicrustacea</taxon>
        <taxon>Malacostraca</taxon>
        <taxon>Eumalacostraca</taxon>
        <taxon>Peracarida</taxon>
        <taxon>Amphipoda</taxon>
        <taxon>Senticaudata</taxon>
        <taxon>Talitrida</taxon>
        <taxon>Talitroidea</taxon>
        <taxon>Hyalellidae</taxon>
        <taxon>Hyalella</taxon>
    </lineage>
</organism>
<keyword evidence="2" id="KW-0732">Signal</keyword>
<feature type="region of interest" description="Disordered" evidence="1">
    <location>
        <begin position="103"/>
        <end position="122"/>
    </location>
</feature>
<dbReference type="GeneID" id="108673689"/>
<gene>
    <name evidence="4" type="primary">LOC108673689</name>
</gene>
<evidence type="ECO:0000256" key="1">
    <source>
        <dbReference type="SAM" id="MobiDB-lite"/>
    </source>
</evidence>
<dbReference type="Proteomes" id="UP000694843">
    <property type="component" value="Unplaced"/>
</dbReference>
<dbReference type="OrthoDB" id="6375595at2759"/>
<dbReference type="RefSeq" id="XP_018017038.1">
    <property type="nucleotide sequence ID" value="XM_018161549.2"/>
</dbReference>
<evidence type="ECO:0000313" key="4">
    <source>
        <dbReference type="RefSeq" id="XP_018017038.1"/>
    </source>
</evidence>
<dbReference type="PANTHER" id="PTHR41158:SF2">
    <property type="entry name" value="AGAP010294-PA"/>
    <property type="match status" value="1"/>
</dbReference>
<reference evidence="4" key="1">
    <citation type="submission" date="2025-08" db="UniProtKB">
        <authorList>
            <consortium name="RefSeq"/>
        </authorList>
    </citation>
    <scope>IDENTIFICATION</scope>
    <source>
        <tissue evidence="4">Whole organism</tissue>
    </source>
</reference>